<proteinExistence type="predicted"/>
<dbReference type="InterPro" id="IPR027417">
    <property type="entry name" value="P-loop_NTPase"/>
</dbReference>
<reference evidence="3" key="1">
    <citation type="submission" date="2020-03" db="EMBL/GenBank/DDBJ databases">
        <title>The deep terrestrial virosphere.</title>
        <authorList>
            <person name="Holmfeldt K."/>
            <person name="Nilsson E."/>
            <person name="Simone D."/>
            <person name="Lopez-Fernandez M."/>
            <person name="Wu X."/>
            <person name="de Brujin I."/>
            <person name="Lundin D."/>
            <person name="Andersson A."/>
            <person name="Bertilsson S."/>
            <person name="Dopson M."/>
        </authorList>
    </citation>
    <scope>NUCLEOTIDE SEQUENCE</scope>
    <source>
        <strain evidence="3">MM171B00686</strain>
    </source>
</reference>
<feature type="domain" description="Rad50/SbcC-type AAA" evidence="2">
    <location>
        <begin position="14"/>
        <end position="242"/>
    </location>
</feature>
<dbReference type="InterPro" id="IPR038729">
    <property type="entry name" value="Rad50/SbcC_AAA"/>
</dbReference>
<sequence length="414" mass="46545">MENEGMNIKSALVENFKGAKTIKITPKSNVTYICGDNGSGKTSFLDGMCSALENKAVKKRVINPIRKGEEKALVELDLGDIFVRRTWKGNKSYLDVFDSKGRQLHGAQGVLDAYIGHLALDPQAFSTMNEKQQRETFLEIVDLGGVDLDELAQERKDLYDERTISNRTIKDLKGHLAEMPKFPADTPNEEINIIDLTKKYAEASDHIVENNRKTLEIQNLQNEILEKEEIIKLVLSEIEGHKAALETLSTGVDQFVDPGLDNIKEDLENAETINHNIRLKMDHAVKETALKEEQEVSDEYTKSIEYIDNQKKEALEKANIPVPGLGIDDDCVTFNGEPLSQCAASEQWEVCIRMAAAMNPKLKTIIIREGSLLDVNYMAKIKDFANKEGYQIWIEIVDRNHPDGIVIEDGEVVE</sequence>
<dbReference type="EMBL" id="MT143848">
    <property type="protein sequence ID" value="QJB03477.1"/>
    <property type="molecule type" value="Genomic_DNA"/>
</dbReference>
<gene>
    <name evidence="3" type="ORF">MM171B00686_0002</name>
</gene>
<dbReference type="AlphaFoldDB" id="A0A6M3M6T4"/>
<dbReference type="Pfam" id="PF13476">
    <property type="entry name" value="AAA_23"/>
    <property type="match status" value="1"/>
</dbReference>
<dbReference type="Gene3D" id="3.40.50.300">
    <property type="entry name" value="P-loop containing nucleotide triphosphate hydrolases"/>
    <property type="match status" value="1"/>
</dbReference>
<accession>A0A6M3M6T4</accession>
<dbReference type="SUPFAM" id="SSF52540">
    <property type="entry name" value="P-loop containing nucleoside triphosphate hydrolases"/>
    <property type="match status" value="1"/>
</dbReference>
<organism evidence="3">
    <name type="scientific">viral metagenome</name>
    <dbReference type="NCBI Taxonomy" id="1070528"/>
    <lineage>
        <taxon>unclassified sequences</taxon>
        <taxon>metagenomes</taxon>
        <taxon>organismal metagenomes</taxon>
    </lineage>
</organism>
<evidence type="ECO:0000256" key="1">
    <source>
        <dbReference type="SAM" id="Coils"/>
    </source>
</evidence>
<name>A0A6M3M6T4_9ZZZZ</name>
<evidence type="ECO:0000313" key="3">
    <source>
        <dbReference type="EMBL" id="QJB03477.1"/>
    </source>
</evidence>
<dbReference type="GO" id="GO:0006302">
    <property type="term" value="P:double-strand break repair"/>
    <property type="evidence" value="ECO:0007669"/>
    <property type="project" value="InterPro"/>
</dbReference>
<keyword evidence="1" id="KW-0175">Coiled coil</keyword>
<feature type="coiled-coil region" evidence="1">
    <location>
        <begin position="203"/>
        <end position="280"/>
    </location>
</feature>
<evidence type="ECO:0000259" key="2">
    <source>
        <dbReference type="Pfam" id="PF13476"/>
    </source>
</evidence>
<dbReference type="GO" id="GO:0016887">
    <property type="term" value="F:ATP hydrolysis activity"/>
    <property type="evidence" value="ECO:0007669"/>
    <property type="project" value="InterPro"/>
</dbReference>
<protein>
    <submittedName>
        <fullName evidence="3">Putative ATPase domain containing protein</fullName>
    </submittedName>
</protein>